<evidence type="ECO:0000256" key="2">
    <source>
        <dbReference type="ARBA" id="ARBA00022448"/>
    </source>
</evidence>
<feature type="transmembrane region" description="Helical" evidence="7">
    <location>
        <begin position="74"/>
        <end position="99"/>
    </location>
</feature>
<keyword evidence="4 7" id="KW-0812">Transmembrane</keyword>
<accession>S5DQ74</accession>
<evidence type="ECO:0000313" key="9">
    <source>
        <dbReference type="EMBL" id="AGQ18990.1"/>
    </source>
</evidence>
<reference evidence="9" key="1">
    <citation type="journal article" date="2013" name="Sci. Rep.">
        <title>Metagenomics uncovers a new group of low GC and ultra-small marine Actinobacteria.</title>
        <authorList>
            <person name="Ghai R."/>
            <person name="Mizuno C.M."/>
            <person name="Picazo A."/>
            <person name="Camacho A."/>
            <person name="Rodriguez-Valera F."/>
        </authorList>
    </citation>
    <scope>NUCLEOTIDE SEQUENCE</scope>
</reference>
<evidence type="ECO:0000259" key="8">
    <source>
        <dbReference type="PROSITE" id="PS50928"/>
    </source>
</evidence>
<keyword evidence="3" id="KW-1003">Cell membrane</keyword>
<dbReference type="CDD" id="cd06261">
    <property type="entry name" value="TM_PBP2"/>
    <property type="match status" value="1"/>
</dbReference>
<sequence length="262" mass="28822">MITSTDNRTKYIRLGFYILLGVIVFWSSSDLSITWERFVSSFPKVAKIFSLMIPPDLSTEMITRVFIKLEETIWIAWVGTIIGIIFSIPLGFLASSNLFPNFVWGPFKSILVIIRAIPELIIAYVLIPITGLGALTGTLAIGIGSIGTLGKWQSELSEEVDFGQREAVIATGATSVVESRWAVLPQVLPSLLSFYLYRFEINIRASAILGLIGAGGIGAELLGQFQYRDFPRAGTVVLFTVLVVVIIDEISSRIRSKIIEGT</sequence>
<dbReference type="SUPFAM" id="SSF161098">
    <property type="entry name" value="MetI-like"/>
    <property type="match status" value="1"/>
</dbReference>
<keyword evidence="2 7" id="KW-0813">Transport</keyword>
<dbReference type="GO" id="GO:0015416">
    <property type="term" value="F:ABC-type phosphonate transporter activity"/>
    <property type="evidence" value="ECO:0007669"/>
    <property type="project" value="InterPro"/>
</dbReference>
<dbReference type="Gene3D" id="1.10.3720.10">
    <property type="entry name" value="MetI-like"/>
    <property type="match status" value="1"/>
</dbReference>
<feature type="transmembrane region" description="Helical" evidence="7">
    <location>
        <begin position="12"/>
        <end position="29"/>
    </location>
</feature>
<dbReference type="InterPro" id="IPR035906">
    <property type="entry name" value="MetI-like_sf"/>
</dbReference>
<organism evidence="9">
    <name type="scientific">Candidatus Actinomarina minuta</name>
    <dbReference type="NCBI Taxonomy" id="1389454"/>
    <lineage>
        <taxon>Bacteria</taxon>
        <taxon>Bacillati</taxon>
        <taxon>Actinomycetota</taxon>
        <taxon>Actinomycetes</taxon>
        <taxon>Candidatus Actinomarinidae</taxon>
        <taxon>Candidatus Actinomarinales</taxon>
        <taxon>Candidatus Actinomarineae</taxon>
        <taxon>Candidatus Actinomarinaceae</taxon>
        <taxon>Candidatus Actinomarina</taxon>
    </lineage>
</organism>
<proteinExistence type="inferred from homology"/>
<name>S5DQ74_9ACTN</name>
<dbReference type="InterPro" id="IPR005769">
    <property type="entry name" value="PhnE/PtxC"/>
</dbReference>
<feature type="transmembrane region" description="Helical" evidence="7">
    <location>
        <begin position="205"/>
        <end position="224"/>
    </location>
</feature>
<dbReference type="InterPro" id="IPR000515">
    <property type="entry name" value="MetI-like"/>
</dbReference>
<evidence type="ECO:0000256" key="1">
    <source>
        <dbReference type="ARBA" id="ARBA00004651"/>
    </source>
</evidence>
<keyword evidence="6 7" id="KW-0472">Membrane</keyword>
<dbReference type="PROSITE" id="PS50928">
    <property type="entry name" value="ABC_TM1"/>
    <property type="match status" value="1"/>
</dbReference>
<evidence type="ECO:0000256" key="6">
    <source>
        <dbReference type="ARBA" id="ARBA00023136"/>
    </source>
</evidence>
<dbReference type="PANTHER" id="PTHR30043:SF1">
    <property type="entry name" value="ABC TRANSPORT SYSTEM PERMEASE PROTEIN P69"/>
    <property type="match status" value="1"/>
</dbReference>
<evidence type="ECO:0000256" key="7">
    <source>
        <dbReference type="RuleBase" id="RU363032"/>
    </source>
</evidence>
<dbReference type="EMBL" id="KC811119">
    <property type="protein sequence ID" value="AGQ18990.1"/>
    <property type="molecule type" value="Genomic_DNA"/>
</dbReference>
<dbReference type="GO" id="GO:0005886">
    <property type="term" value="C:plasma membrane"/>
    <property type="evidence" value="ECO:0007669"/>
    <property type="project" value="UniProtKB-SubCell"/>
</dbReference>
<evidence type="ECO:0000256" key="5">
    <source>
        <dbReference type="ARBA" id="ARBA00022989"/>
    </source>
</evidence>
<evidence type="ECO:0000256" key="3">
    <source>
        <dbReference type="ARBA" id="ARBA00022475"/>
    </source>
</evidence>
<comment type="similarity">
    <text evidence="7">Belongs to the binding-protein-dependent transport system permease family.</text>
</comment>
<dbReference type="AlphaFoldDB" id="S5DQ74"/>
<keyword evidence="5 7" id="KW-1133">Transmembrane helix</keyword>
<dbReference type="Pfam" id="PF00528">
    <property type="entry name" value="BPD_transp_1"/>
    <property type="match status" value="1"/>
</dbReference>
<feature type="domain" description="ABC transmembrane type-1" evidence="8">
    <location>
        <begin position="69"/>
        <end position="251"/>
    </location>
</feature>
<protein>
    <submittedName>
        <fullName evidence="9">ABC-type phosphate/phosphonate transport system, permease component</fullName>
    </submittedName>
</protein>
<evidence type="ECO:0000256" key="4">
    <source>
        <dbReference type="ARBA" id="ARBA00022692"/>
    </source>
</evidence>
<feature type="transmembrane region" description="Helical" evidence="7">
    <location>
        <begin position="120"/>
        <end position="146"/>
    </location>
</feature>
<feature type="transmembrane region" description="Helical" evidence="7">
    <location>
        <begin position="230"/>
        <end position="247"/>
    </location>
</feature>
<dbReference type="PANTHER" id="PTHR30043">
    <property type="entry name" value="PHOSPHONATES TRANSPORT SYSTEM PERMEASE PROTEIN"/>
    <property type="match status" value="1"/>
</dbReference>
<comment type="subcellular location">
    <subcellularLocation>
        <location evidence="1 7">Cell membrane</location>
        <topology evidence="1 7">Multi-pass membrane protein</topology>
    </subcellularLocation>
</comment>
<dbReference type="NCBIfam" id="TIGR01097">
    <property type="entry name" value="PhnE"/>
    <property type="match status" value="1"/>
</dbReference>